<keyword evidence="3" id="KW-0472">Membrane</keyword>
<comment type="caution">
    <text evidence="5">The sequence shown here is derived from an EMBL/GenBank/DDBJ whole genome shotgun (WGS) entry which is preliminary data.</text>
</comment>
<evidence type="ECO:0000256" key="3">
    <source>
        <dbReference type="SAM" id="Phobius"/>
    </source>
</evidence>
<dbReference type="CDD" id="cd15482">
    <property type="entry name" value="Sialidase_non-viral"/>
    <property type="match status" value="2"/>
</dbReference>
<organism evidence="5 6">
    <name type="scientific">Undibacterium flavidum</name>
    <dbReference type="NCBI Taxonomy" id="2762297"/>
    <lineage>
        <taxon>Bacteria</taxon>
        <taxon>Pseudomonadati</taxon>
        <taxon>Pseudomonadota</taxon>
        <taxon>Betaproteobacteria</taxon>
        <taxon>Burkholderiales</taxon>
        <taxon>Oxalobacteraceae</taxon>
        <taxon>Undibacterium</taxon>
    </lineage>
</organism>
<feature type="domain" description="Photosynthesis system II assembly factor Ycf48/Hcf136-like" evidence="4">
    <location>
        <begin position="644"/>
        <end position="725"/>
    </location>
</feature>
<dbReference type="InterPro" id="IPR015943">
    <property type="entry name" value="WD40/YVTN_repeat-like_dom_sf"/>
</dbReference>
<accession>A0ABR6YET3</accession>
<sequence length="757" mass="84502">MKTSIWRYLICFLLLFVIVIAIRFQSSMGVCGEQFDVAPKAYSKAWWTCPIEINRHVRKVGNIGGQDLIDVASTSDGQRFWVLTKTGSIVTSEDGGETWKKLSEIGVNANYSSLAISDDGVYVWVIAGSKRDHMGDGTTQLFISADGGHSWNQLSENLENFPYQSHVLGVTWNRVLKRLFIVGERGSISYTENNGLTWHRPYQPVNVDSAGALKQIAFSDDGQIGWAVGENTVLTTADGGMHWRALDSAELEGKSSTTLILSKRLTLPSFNSLHLGRDGKKVWIAADNATLFESQDGGRQWKVKHVEAGAFFSEILFADEGTFGWALDTGPGDIQTIFETNDAGLTWRPLPKRRGFRANKLLTAGGNLWVVGNMGTILKLRYDGSAPEVKASSIAPNIVDISVDRQSEKAWFVSNLGMWRSTDAGDSWEQVFEMKEQEESNRQFRSFVSFDMTGQIGIVLGNWRNYSSRLISTRDGGKTWRELLLNPSNENSLLSDDEKNIPDGFILSRNGKEVLVYTHNAVYSSFDSGLTWSSIDNEILNNVNRRKLAGGGFCELPYTQGSVGDVQIWKEQVEFLSSPFCTLVKKANADKQSQSFETRGGARSEGLVEAVTNNPLFRNTEVLNESGHGWVQYKSKSSYEVSWLSLTKDGKHGIAVSRRFGYLIASDDSGQHWREHKVNSDAILNIVRYSNDEKEAWLVGENGMIFVSDDHGKTWMAKTKYHRLPPPFFYAICVIVALIFLINIGVIPFFGKNRQVN</sequence>
<dbReference type="SUPFAM" id="SSF110296">
    <property type="entry name" value="Oligoxyloglucan reducing end-specific cellobiohydrolase"/>
    <property type="match status" value="1"/>
</dbReference>
<dbReference type="SUPFAM" id="SSF50939">
    <property type="entry name" value="Sialidases"/>
    <property type="match status" value="1"/>
</dbReference>
<keyword evidence="1" id="KW-0602">Photosynthesis</keyword>
<gene>
    <name evidence="5" type="ORF">H8K55_15910</name>
</gene>
<dbReference type="Gene3D" id="2.130.10.10">
    <property type="entry name" value="YVTN repeat-like/Quinoprotein amine dehydrogenase"/>
    <property type="match status" value="4"/>
</dbReference>
<evidence type="ECO:0000259" key="4">
    <source>
        <dbReference type="Pfam" id="PF14870"/>
    </source>
</evidence>
<proteinExistence type="predicted"/>
<name>A0ABR6YET3_9BURK</name>
<feature type="domain" description="Photosynthesis system II assembly factor Ycf48/Hcf136-like" evidence="4">
    <location>
        <begin position="394"/>
        <end position="540"/>
    </location>
</feature>
<keyword evidence="2" id="KW-0604">Photosystem II</keyword>
<dbReference type="InterPro" id="IPR028203">
    <property type="entry name" value="PSII_CF48-like_dom"/>
</dbReference>
<evidence type="ECO:0000313" key="5">
    <source>
        <dbReference type="EMBL" id="MBC3875075.1"/>
    </source>
</evidence>
<keyword evidence="3" id="KW-0812">Transmembrane</keyword>
<evidence type="ECO:0000256" key="1">
    <source>
        <dbReference type="ARBA" id="ARBA00022531"/>
    </source>
</evidence>
<dbReference type="RefSeq" id="WP_186943051.1">
    <property type="nucleotide sequence ID" value="NZ_JACOGA010000015.1"/>
</dbReference>
<keyword evidence="6" id="KW-1185">Reference proteome</keyword>
<keyword evidence="3" id="KW-1133">Transmembrane helix</keyword>
<dbReference type="PANTHER" id="PTHR47199">
    <property type="entry name" value="PHOTOSYSTEM II STABILITY/ASSEMBLY FACTOR HCF136, CHLOROPLASTIC"/>
    <property type="match status" value="1"/>
</dbReference>
<dbReference type="PANTHER" id="PTHR47199:SF2">
    <property type="entry name" value="PHOTOSYSTEM II STABILITY_ASSEMBLY FACTOR HCF136, CHLOROPLASTIC"/>
    <property type="match status" value="1"/>
</dbReference>
<dbReference type="InterPro" id="IPR036278">
    <property type="entry name" value="Sialidase_sf"/>
</dbReference>
<feature type="transmembrane region" description="Helical" evidence="3">
    <location>
        <begin position="728"/>
        <end position="751"/>
    </location>
</feature>
<reference evidence="5 6" key="1">
    <citation type="submission" date="2020-08" db="EMBL/GenBank/DDBJ databases">
        <title>Novel species isolated from subtropical streams in China.</title>
        <authorList>
            <person name="Lu H."/>
        </authorList>
    </citation>
    <scope>NUCLEOTIDE SEQUENCE [LARGE SCALE GENOMIC DNA]</scope>
    <source>
        <strain evidence="5 6">LX15W</strain>
    </source>
</reference>
<protein>
    <recommendedName>
        <fullName evidence="4">Photosynthesis system II assembly factor Ycf48/Hcf136-like domain-containing protein</fullName>
    </recommendedName>
</protein>
<evidence type="ECO:0000313" key="6">
    <source>
        <dbReference type="Proteomes" id="UP000624279"/>
    </source>
</evidence>
<dbReference type="Pfam" id="PF14870">
    <property type="entry name" value="PSII_BNR"/>
    <property type="match status" value="2"/>
</dbReference>
<dbReference type="EMBL" id="JACOGA010000015">
    <property type="protein sequence ID" value="MBC3875075.1"/>
    <property type="molecule type" value="Genomic_DNA"/>
</dbReference>
<evidence type="ECO:0000256" key="2">
    <source>
        <dbReference type="ARBA" id="ARBA00023276"/>
    </source>
</evidence>
<dbReference type="Proteomes" id="UP000624279">
    <property type="component" value="Unassembled WGS sequence"/>
</dbReference>